<dbReference type="AlphaFoldDB" id="G7WCW5"/>
<dbReference type="InterPro" id="IPR032465">
    <property type="entry name" value="ACMSD"/>
</dbReference>
<organism evidence="3 4">
    <name type="scientific">Desulfosporosinus orientis (strain ATCC 19365 / DSM 765 / NCIMB 8382 / VKM B-1628 / Singapore I)</name>
    <name type="common">Desulfotomaculum orientis</name>
    <dbReference type="NCBI Taxonomy" id="768706"/>
    <lineage>
        <taxon>Bacteria</taxon>
        <taxon>Bacillati</taxon>
        <taxon>Bacillota</taxon>
        <taxon>Clostridia</taxon>
        <taxon>Eubacteriales</taxon>
        <taxon>Desulfitobacteriaceae</taxon>
        <taxon>Desulfosporosinus</taxon>
    </lineage>
</organism>
<dbReference type="OrthoDB" id="9771932at2"/>
<evidence type="ECO:0000259" key="2">
    <source>
        <dbReference type="Pfam" id="PF04909"/>
    </source>
</evidence>
<reference evidence="4" key="1">
    <citation type="submission" date="2011-11" db="EMBL/GenBank/DDBJ databases">
        <title>Complete sequence of Desulfosporosinus orientis DSM 765.</title>
        <authorList>
            <person name="Lucas S."/>
            <person name="Han J."/>
            <person name="Lapidus A."/>
            <person name="Cheng J.-F."/>
            <person name="Goodwin L."/>
            <person name="Pitluck S."/>
            <person name="Peters L."/>
            <person name="Ovchinnikova G."/>
            <person name="Teshima H."/>
            <person name="Detter J.C."/>
            <person name="Han C."/>
            <person name="Tapia R."/>
            <person name="Land M."/>
            <person name="Hauser L."/>
            <person name="Kyrpides N."/>
            <person name="Ivanova N."/>
            <person name="Pagani I."/>
            <person name="Pester M."/>
            <person name="Spring S."/>
            <person name="Ollivier B."/>
            <person name="Rattei T."/>
            <person name="Klenk H.-P."/>
            <person name="Wagner M."/>
            <person name="Loy A."/>
            <person name="Woyke T."/>
        </authorList>
    </citation>
    <scope>NUCLEOTIDE SEQUENCE [LARGE SCALE GENOMIC DNA]</scope>
    <source>
        <strain evidence="4">ATCC 19365 / DSM 765 / NCIMB 8382 / VKM B-1628</strain>
    </source>
</reference>
<dbReference type="eggNOG" id="COG2159">
    <property type="taxonomic scope" value="Bacteria"/>
</dbReference>
<dbReference type="PATRIC" id="fig|768706.3.peg.1186"/>
<keyword evidence="4" id="KW-1185">Reference proteome</keyword>
<dbReference type="EMBL" id="CP003108">
    <property type="protein sequence ID" value="AET66871.1"/>
    <property type="molecule type" value="Genomic_DNA"/>
</dbReference>
<reference evidence="3 4" key="2">
    <citation type="journal article" date="2012" name="J. Bacteriol.">
        <title>Complete genome sequences of Desulfosporosinus orientis DSM765T, Desulfosporosinus youngiae DSM17734T, Desulfosporosinus meridiei DSM13257T, and Desulfosporosinus acidiphilus DSM22704T.</title>
        <authorList>
            <person name="Pester M."/>
            <person name="Brambilla E."/>
            <person name="Alazard D."/>
            <person name="Rattei T."/>
            <person name="Weinmaier T."/>
            <person name="Han J."/>
            <person name="Lucas S."/>
            <person name="Lapidus A."/>
            <person name="Cheng J.F."/>
            <person name="Goodwin L."/>
            <person name="Pitluck S."/>
            <person name="Peters L."/>
            <person name="Ovchinnikova G."/>
            <person name="Teshima H."/>
            <person name="Detter J.C."/>
            <person name="Han C.S."/>
            <person name="Tapia R."/>
            <person name="Land M.L."/>
            <person name="Hauser L."/>
            <person name="Kyrpides N.C."/>
            <person name="Ivanova N.N."/>
            <person name="Pagani I."/>
            <person name="Huntmann M."/>
            <person name="Wei C.L."/>
            <person name="Davenport K.W."/>
            <person name="Daligault H."/>
            <person name="Chain P.S."/>
            <person name="Chen A."/>
            <person name="Mavromatis K."/>
            <person name="Markowitz V."/>
            <person name="Szeto E."/>
            <person name="Mikhailova N."/>
            <person name="Pati A."/>
            <person name="Wagner M."/>
            <person name="Woyke T."/>
            <person name="Ollivier B."/>
            <person name="Klenk H.P."/>
            <person name="Spring S."/>
            <person name="Loy A."/>
        </authorList>
    </citation>
    <scope>NUCLEOTIDE SEQUENCE [LARGE SCALE GENOMIC DNA]</scope>
    <source>
        <strain evidence="4">ATCC 19365 / DSM 765 / NCIMB 8382 / VKM B-1628</strain>
    </source>
</reference>
<keyword evidence="3" id="KW-0378">Hydrolase</keyword>
<dbReference type="GO" id="GO:0016787">
    <property type="term" value="F:hydrolase activity"/>
    <property type="evidence" value="ECO:0007669"/>
    <property type="project" value="UniProtKB-KW"/>
</dbReference>
<protein>
    <submittedName>
        <fullName evidence="3">Putative TIM-barrel fold metal-dependent hydrolase</fullName>
    </submittedName>
</protein>
<dbReference type="InterPro" id="IPR032466">
    <property type="entry name" value="Metal_Hydrolase"/>
</dbReference>
<accession>G7WCW5</accession>
<dbReference type="Proteomes" id="UP000006346">
    <property type="component" value="Chromosome"/>
</dbReference>
<dbReference type="KEGG" id="dor:Desor_1204"/>
<dbReference type="STRING" id="768706.Desor_1204"/>
<gene>
    <name evidence="3" type="ordered locus">Desor_1204</name>
</gene>
<dbReference type="InterPro" id="IPR006680">
    <property type="entry name" value="Amidohydro-rel"/>
</dbReference>
<dbReference type="PANTHER" id="PTHR21240:SF19">
    <property type="entry name" value="CATALYTIC_ HYDROLASE"/>
    <property type="match status" value="1"/>
</dbReference>
<dbReference type="Gene3D" id="3.20.20.140">
    <property type="entry name" value="Metal-dependent hydrolases"/>
    <property type="match status" value="1"/>
</dbReference>
<evidence type="ECO:0000313" key="3">
    <source>
        <dbReference type="EMBL" id="AET66871.1"/>
    </source>
</evidence>
<dbReference type="Pfam" id="PF04909">
    <property type="entry name" value="Amidohydro_2"/>
    <property type="match status" value="1"/>
</dbReference>
<keyword evidence="1" id="KW-0456">Lyase</keyword>
<dbReference type="HOGENOM" id="CLU_044590_4_3_9"/>
<dbReference type="RefSeq" id="WP_014183692.1">
    <property type="nucleotide sequence ID" value="NC_016584.1"/>
</dbReference>
<evidence type="ECO:0000313" key="4">
    <source>
        <dbReference type="Proteomes" id="UP000006346"/>
    </source>
</evidence>
<dbReference type="SUPFAM" id="SSF51556">
    <property type="entry name" value="Metallo-dependent hydrolases"/>
    <property type="match status" value="1"/>
</dbReference>
<sequence>MTKIIDYWHQPFTEEGMKKAYIDDPEQNQVAKWWGLDIRGRTPEEFIADMDKNGVDKVLIPSGKIKSYTRQVLQWNFQTEDVYSMIKDFPTRLYGLHGINAEERMDGVRELERAVKEFGFVGAHLHTYGFGLPVNDKRYFPFYAKCVELDVPVVMQIGHSAEAMPSEMGRPILLDDIALFFPELRIVAAHTGWPWVEELIAMSWKHPNIYIGTTAHGPKYWDSKLVAYLNTKGRGLGKVLFGTDFPVLNWPTCIKQIDALSLKPEAKESLLNGCATKVFKFKD</sequence>
<feature type="domain" description="Amidohydrolase-related" evidence="2">
    <location>
        <begin position="78"/>
        <end position="281"/>
    </location>
</feature>
<name>G7WCW5_DESOD</name>
<proteinExistence type="predicted"/>
<dbReference type="PANTHER" id="PTHR21240">
    <property type="entry name" value="2-AMINO-3-CARBOXYLMUCONATE-6-SEMIALDEHYDE DECARBOXYLASE"/>
    <property type="match status" value="1"/>
</dbReference>
<dbReference type="GO" id="GO:0016831">
    <property type="term" value="F:carboxy-lyase activity"/>
    <property type="evidence" value="ECO:0007669"/>
    <property type="project" value="InterPro"/>
</dbReference>
<evidence type="ECO:0000256" key="1">
    <source>
        <dbReference type="ARBA" id="ARBA00023239"/>
    </source>
</evidence>